<proteinExistence type="predicted"/>
<reference evidence="1 2" key="1">
    <citation type="submission" date="2020-07" db="EMBL/GenBank/DDBJ databases">
        <title>Genomic Encyclopedia of Type Strains, Phase IV (KMG-V): Genome sequencing to study the core and pangenomes of soil and plant-associated prokaryotes.</title>
        <authorList>
            <person name="Whitman W."/>
        </authorList>
    </citation>
    <scope>NUCLEOTIDE SEQUENCE [LARGE SCALE GENOMIC DNA]</scope>
    <source>
        <strain evidence="1 2">RH2WT43</strain>
    </source>
</reference>
<dbReference type="GO" id="GO:0016787">
    <property type="term" value="F:hydrolase activity"/>
    <property type="evidence" value="ECO:0007669"/>
    <property type="project" value="InterPro"/>
</dbReference>
<dbReference type="Proteomes" id="UP000550401">
    <property type="component" value="Unassembled WGS sequence"/>
</dbReference>
<gene>
    <name evidence="1" type="ORF">FHW12_000568</name>
</gene>
<keyword evidence="2" id="KW-1185">Reference proteome</keyword>
<dbReference type="Gene3D" id="3.40.50.1820">
    <property type="entry name" value="alpha/beta hydrolase"/>
    <property type="match status" value="1"/>
</dbReference>
<evidence type="ECO:0000313" key="1">
    <source>
        <dbReference type="EMBL" id="MBA8886377.1"/>
    </source>
</evidence>
<dbReference type="PANTHER" id="PTHR15394:SF3">
    <property type="entry name" value="SERINE HYDROLASE RBBP9"/>
    <property type="match status" value="1"/>
</dbReference>
<dbReference type="Pfam" id="PF06821">
    <property type="entry name" value="Ser_hydrolase"/>
    <property type="match status" value="1"/>
</dbReference>
<dbReference type="PANTHER" id="PTHR15394">
    <property type="entry name" value="SERINE HYDROLASE RBBP9"/>
    <property type="match status" value="1"/>
</dbReference>
<dbReference type="AlphaFoldDB" id="A0A839EPX8"/>
<organism evidence="1 2">
    <name type="scientific">Dokdonella fugitiva</name>
    <dbReference type="NCBI Taxonomy" id="328517"/>
    <lineage>
        <taxon>Bacteria</taxon>
        <taxon>Pseudomonadati</taxon>
        <taxon>Pseudomonadota</taxon>
        <taxon>Gammaproteobacteria</taxon>
        <taxon>Lysobacterales</taxon>
        <taxon>Rhodanobacteraceae</taxon>
        <taxon>Dokdonella</taxon>
    </lineage>
</organism>
<sequence length="183" mass="19726">MTTCVLFIQGGGEGAHVVDERLAASLQCALGGAYEVRFPEMPDEADPDVATWIPAIVAERAKAPGRVILVGHSIGGSLLLRALAERAIEQPIAGLFVLAAPTWDGDRWAFDDLRLPRDLHARVAAIPTIVFYHCRDDDIVPFSHLALHGARIPVAHTRAINRGGHQFDDDLAFVAADIRALPA</sequence>
<dbReference type="EMBL" id="JACGXL010000001">
    <property type="protein sequence ID" value="MBA8886377.1"/>
    <property type="molecule type" value="Genomic_DNA"/>
</dbReference>
<protein>
    <submittedName>
        <fullName evidence="1">Uncharacterized protein</fullName>
    </submittedName>
</protein>
<dbReference type="SUPFAM" id="SSF53474">
    <property type="entry name" value="alpha/beta-Hydrolases"/>
    <property type="match status" value="1"/>
</dbReference>
<comment type="caution">
    <text evidence="1">The sequence shown here is derived from an EMBL/GenBank/DDBJ whole genome shotgun (WGS) entry which is preliminary data.</text>
</comment>
<name>A0A839EPX8_9GAMM</name>
<accession>A0A839EPX8</accession>
<evidence type="ECO:0000313" key="2">
    <source>
        <dbReference type="Proteomes" id="UP000550401"/>
    </source>
</evidence>
<dbReference type="InterPro" id="IPR010662">
    <property type="entry name" value="RBBP9/YdeN"/>
</dbReference>
<dbReference type="RefSeq" id="WP_182529463.1">
    <property type="nucleotide sequence ID" value="NZ_JACGXL010000001.1"/>
</dbReference>
<dbReference type="InterPro" id="IPR029058">
    <property type="entry name" value="AB_hydrolase_fold"/>
</dbReference>